<dbReference type="AlphaFoldDB" id="A0A2Z4FK14"/>
<reference evidence="1 2" key="1">
    <citation type="submission" date="2018-06" db="EMBL/GenBank/DDBJ databases">
        <title>Lujinxingia sediminis gen. nov. sp. nov., a new facultative anaerobic member of the class Deltaproteobacteria, and proposal of Lujinxingaceae fam. nov.</title>
        <authorList>
            <person name="Guo L.-Y."/>
            <person name="Li C.-M."/>
            <person name="Wang S."/>
            <person name="Du Z.-J."/>
        </authorList>
    </citation>
    <scope>NUCLEOTIDE SEQUENCE [LARGE SCALE GENOMIC DNA]</scope>
    <source>
        <strain evidence="1 2">FA350</strain>
    </source>
</reference>
<dbReference type="SMART" id="SM00028">
    <property type="entry name" value="TPR"/>
    <property type="match status" value="7"/>
</dbReference>
<evidence type="ECO:0000313" key="1">
    <source>
        <dbReference type="EMBL" id="AWV89289.1"/>
    </source>
</evidence>
<accession>A0A2Z4FK14</accession>
<dbReference type="InterPro" id="IPR019734">
    <property type="entry name" value="TPR_rpt"/>
</dbReference>
<proteinExistence type="predicted"/>
<evidence type="ECO:0000313" key="2">
    <source>
        <dbReference type="Proteomes" id="UP000249799"/>
    </source>
</evidence>
<dbReference type="SUPFAM" id="SSF48452">
    <property type="entry name" value="TPR-like"/>
    <property type="match status" value="3"/>
</dbReference>
<dbReference type="Gene3D" id="1.25.40.10">
    <property type="entry name" value="Tetratricopeptide repeat domain"/>
    <property type="match status" value="5"/>
</dbReference>
<dbReference type="Proteomes" id="UP000249799">
    <property type="component" value="Chromosome"/>
</dbReference>
<sequence length="1106" mass="122624">MRRIGHGIWKLRAQAARATLIFSLLVTGVACATTGELDEPRDPPRIEKLRLQITKVRNAVDTTRHAVARARGADYSPELYVRLAELLSEEARYHYQLAYEREQGASRSMTVPQVRLLKEDAIEIYERVLRDFPESPLAPRVLFNIGQEQRELGNFDEMQSAMRRLVEKYPKSPLRFDALLVLGDYHFDKQNFTEAEKFYAQIVDAELNRHDGIAHYKRAWIRMNRGDCKSALVEFEGALENAKAWDELVAKRAAAQQTAQGISEQVGTQQDIDVRRESLVDMAYCYSREKPFKGALAYFQDHAYNRATYLAAVSRLAARYRMMGKYGEAADTSRELLALGAANDLHLDDARSFYSALKQQKSYDNIGQDTRLIANMVFGYYSRPTIAAEERERLVAEFETYTRDLLTSAQEVLGKNPDHKTRSKKKIAQAQSIAAGYDVYLDAFPASEHRAEMLLNMAEVLSDAQQPFEAGRRANEAAALLEDATTKQNALYDAVVYLQESLRTTRDPSKYRRVTARATLRNVGSQLLGFDIEPDKARRVKFAIAQTFYDEGQYNQAIDRLTAVAYEFPQTEEADAAVHLTLDSYNTLNDFDGLMYASRRFLAEGSPISAGVKGEVQGILAAAEQRKLDELSLEAAGEDGGGLDQLIHFAEQNPSTEVGERALINAFVAARAVGDTAKVYEMANQIAEKYPQSEQLPGIYSSLAQTANTRFEFNQAIDYLKRAAQVNEDQRTLILTAAAELEAELGRTASAQGTYETAVRKSKEEARDIALSGLAILLERNKSASEMVAALQPYKSSSEPEYQARLGLAYLASGDAESAETAFSEVLVNEASASPGALGRAHYGMAELMRLTVESYPAPSDLDMLQELIALIDLTQQSYLQAARQGSPTMTAVSLSRLAVASEMAAKKFLNIRLPDSISVSDKKDILDAMKARSEALNDAAQQALEACGEQAYSSYNFSRVVRQCLQNQKLTTIMIPMDPIKEDRSNPDGGFEQLRGELAKNPEDLERLATLGKHFFEKQNYHAARLVYKKAVDAGGGSAVLNELGRANEAVGDLGGALNAYALAAEAGFEPARKNLKKVLNTYSLGKVADKFEARLDGSTESEDP</sequence>
<dbReference type="Pfam" id="PF13174">
    <property type="entry name" value="TPR_6"/>
    <property type="match status" value="1"/>
</dbReference>
<keyword evidence="2" id="KW-1185">Reference proteome</keyword>
<dbReference type="InterPro" id="IPR011990">
    <property type="entry name" value="TPR-like_helical_dom_sf"/>
</dbReference>
<protein>
    <submittedName>
        <fullName evidence="1">Uncharacterized protein</fullName>
    </submittedName>
</protein>
<dbReference type="PROSITE" id="PS51257">
    <property type="entry name" value="PROKAR_LIPOPROTEIN"/>
    <property type="match status" value="1"/>
</dbReference>
<dbReference type="EMBL" id="CP030032">
    <property type="protein sequence ID" value="AWV89289.1"/>
    <property type="molecule type" value="Genomic_DNA"/>
</dbReference>
<name>A0A2Z4FK14_9DELT</name>
<organism evidence="1 2">
    <name type="scientific">Bradymonas sediminis</name>
    <dbReference type="NCBI Taxonomy" id="1548548"/>
    <lineage>
        <taxon>Bacteria</taxon>
        <taxon>Deltaproteobacteria</taxon>
        <taxon>Bradymonadales</taxon>
        <taxon>Bradymonadaceae</taxon>
        <taxon>Bradymonas</taxon>
    </lineage>
</organism>
<dbReference type="OrthoDB" id="5376890at2"/>
<dbReference type="RefSeq" id="WP_111333670.1">
    <property type="nucleotide sequence ID" value="NZ_CP030032.1"/>
</dbReference>
<dbReference type="KEGG" id="bsed:DN745_08040"/>
<gene>
    <name evidence="1" type="ORF">DN745_08040</name>
</gene>